<evidence type="ECO:0000313" key="2">
    <source>
        <dbReference type="EMBL" id="GAG48964.1"/>
    </source>
</evidence>
<organism evidence="2">
    <name type="scientific">marine sediment metagenome</name>
    <dbReference type="NCBI Taxonomy" id="412755"/>
    <lineage>
        <taxon>unclassified sequences</taxon>
        <taxon>metagenomes</taxon>
        <taxon>ecological metagenomes</taxon>
    </lineage>
</organism>
<dbReference type="EMBL" id="BARS01054461">
    <property type="protein sequence ID" value="GAG48964.1"/>
    <property type="molecule type" value="Genomic_DNA"/>
</dbReference>
<comment type="caution">
    <text evidence="2">The sequence shown here is derived from an EMBL/GenBank/DDBJ whole genome shotgun (WGS) entry which is preliminary data.</text>
</comment>
<evidence type="ECO:0000256" key="1">
    <source>
        <dbReference type="SAM" id="MobiDB-lite"/>
    </source>
</evidence>
<dbReference type="AlphaFoldDB" id="X0XZS4"/>
<protein>
    <submittedName>
        <fullName evidence="2">Uncharacterized protein</fullName>
    </submittedName>
</protein>
<proteinExistence type="predicted"/>
<feature type="non-terminal residue" evidence="2">
    <location>
        <position position="1"/>
    </location>
</feature>
<feature type="region of interest" description="Disordered" evidence="1">
    <location>
        <begin position="1"/>
        <end position="22"/>
    </location>
</feature>
<accession>X0XZS4</accession>
<sequence length="218" mass="23903">VLLGPSPDCADGQETGGQGTGGLKIEEVWSMGEGPLPEGLSLPVRAMWSPTPGQIRLFRPNGEVERDVQLPYPAGGYFSRLSEDGSLAILRSAGVVVRGAGRFSTRVVDLRDGRVLYDGESTGNDAFLPSPGGEMVLYENVYRSSSLRRPDLSVLRSTDSVVMKRDFSRQYLATLEMDLAEESDRSITLRMMSIKGPLYLRVYDFEGNAVLDEYLEDA</sequence>
<feature type="non-terminal residue" evidence="2">
    <location>
        <position position="218"/>
    </location>
</feature>
<reference evidence="2" key="1">
    <citation type="journal article" date="2014" name="Front. Microbiol.">
        <title>High frequency of phylogenetically diverse reductive dehalogenase-homologous genes in deep subseafloor sedimentary metagenomes.</title>
        <authorList>
            <person name="Kawai M."/>
            <person name="Futagami T."/>
            <person name="Toyoda A."/>
            <person name="Takaki Y."/>
            <person name="Nishi S."/>
            <person name="Hori S."/>
            <person name="Arai W."/>
            <person name="Tsubouchi T."/>
            <person name="Morono Y."/>
            <person name="Uchiyama I."/>
            <person name="Ito T."/>
            <person name="Fujiyama A."/>
            <person name="Inagaki F."/>
            <person name="Takami H."/>
        </authorList>
    </citation>
    <scope>NUCLEOTIDE SEQUENCE</scope>
    <source>
        <strain evidence="2">Expedition CK06-06</strain>
    </source>
</reference>
<name>X0XZS4_9ZZZZ</name>
<gene>
    <name evidence="2" type="ORF">S01H1_80617</name>
</gene>